<evidence type="ECO:0000256" key="5">
    <source>
        <dbReference type="ARBA" id="ARBA00023136"/>
    </source>
</evidence>
<feature type="domain" description="Fibronectin type-III" evidence="10">
    <location>
        <begin position="227"/>
        <end position="327"/>
    </location>
</feature>
<evidence type="ECO:0000313" key="12">
    <source>
        <dbReference type="RefSeq" id="XP_033805008.1"/>
    </source>
</evidence>
<dbReference type="Proteomes" id="UP000515159">
    <property type="component" value="Chromosome 6"/>
</dbReference>
<comment type="subcellular location">
    <subcellularLocation>
        <location evidence="1">Membrane</location>
        <topology evidence="1">Single-pass type I membrane protein</topology>
    </subcellularLocation>
</comment>
<feature type="transmembrane region" description="Helical" evidence="8">
    <location>
        <begin position="329"/>
        <end position="349"/>
    </location>
</feature>
<dbReference type="KEGG" id="gsh:117362562"/>
<dbReference type="GeneID" id="117362562"/>
<keyword evidence="2 8" id="KW-0812">Transmembrane</keyword>
<evidence type="ECO:0000313" key="13">
    <source>
        <dbReference type="RefSeq" id="XP_033805009.1"/>
    </source>
</evidence>
<dbReference type="InterPro" id="IPR015321">
    <property type="entry name" value="TypeI_recpt_CBD"/>
</dbReference>
<sequence length="408" mass="47601">MVATIGLGPLIWMLIIFPKDCVLSQDTKLEDLHISLTNLKMTVPKPGFVLLTWDCNVTDDIQKDTKYTVSVRKSSGSEPEETRISTKHFGEDMELHRSLSFGVTTRIKHLHLSTEAYYIPEGLNGTSVENFSCVAYNVTFMNCSWFAGREAPQDTQYFMMLRQGEKVEKCQQYQKDSFGRLIACHFQHLNINFDKIAYILINGTSKKSRIQIFDKWFKINKYERLNPPVNITLSHDQQDVTVEWEKPDTNYPACDECFRYHIYVNDVNKNEKINVTVKDRTSYQISGLNLERVHTLKMRARLEKVIDKSYEWGEWSPPVEFGNNGQSRFYTFLLLMIVPIITVLSILLCKRYHVMQKLFPPIPQPKNKFNDINQCVIDKQNYCPRKEQLLQKAETEEIFITSIEEMTI</sequence>
<dbReference type="RefSeq" id="XP_033805009.1">
    <property type="nucleotide sequence ID" value="XM_033949118.1"/>
</dbReference>
<keyword evidence="6" id="KW-0675">Receptor</keyword>
<evidence type="ECO:0000256" key="4">
    <source>
        <dbReference type="ARBA" id="ARBA00022989"/>
    </source>
</evidence>
<dbReference type="RefSeq" id="XP_033805008.1">
    <property type="nucleotide sequence ID" value="XM_033949117.1"/>
</dbReference>
<dbReference type="CDD" id="cd00063">
    <property type="entry name" value="FN3"/>
    <property type="match status" value="1"/>
</dbReference>
<dbReference type="PANTHER" id="PTHR23037:SF46">
    <property type="entry name" value="INTERLEUKIN 5 RECEPTOR SUBUNIT ALPHA"/>
    <property type="match status" value="1"/>
</dbReference>
<dbReference type="Gene3D" id="2.60.40.10">
    <property type="entry name" value="Immunoglobulins"/>
    <property type="match status" value="2"/>
</dbReference>
<dbReference type="PROSITE" id="PS50853">
    <property type="entry name" value="FN3"/>
    <property type="match status" value="1"/>
</dbReference>
<keyword evidence="4 8" id="KW-1133">Transmembrane helix</keyword>
<dbReference type="GO" id="GO:0009897">
    <property type="term" value="C:external side of plasma membrane"/>
    <property type="evidence" value="ECO:0007669"/>
    <property type="project" value="TreeGrafter"/>
</dbReference>
<dbReference type="PANTHER" id="PTHR23037">
    <property type="entry name" value="CYTOKINE RECEPTOR"/>
    <property type="match status" value="1"/>
</dbReference>
<evidence type="ECO:0000256" key="1">
    <source>
        <dbReference type="ARBA" id="ARBA00004479"/>
    </source>
</evidence>
<proteinExistence type="predicted"/>
<feature type="signal peptide" evidence="9">
    <location>
        <begin position="1"/>
        <end position="24"/>
    </location>
</feature>
<dbReference type="InterPro" id="IPR036116">
    <property type="entry name" value="FN3_sf"/>
</dbReference>
<dbReference type="InterPro" id="IPR003961">
    <property type="entry name" value="FN3_dom"/>
</dbReference>
<evidence type="ECO:0000256" key="2">
    <source>
        <dbReference type="ARBA" id="ARBA00022692"/>
    </source>
</evidence>
<organism evidence="11 12">
    <name type="scientific">Geotrypetes seraphini</name>
    <name type="common">Gaboon caecilian</name>
    <name type="synonym">Caecilia seraphini</name>
    <dbReference type="NCBI Taxonomy" id="260995"/>
    <lineage>
        <taxon>Eukaryota</taxon>
        <taxon>Metazoa</taxon>
        <taxon>Chordata</taxon>
        <taxon>Craniata</taxon>
        <taxon>Vertebrata</taxon>
        <taxon>Euteleostomi</taxon>
        <taxon>Amphibia</taxon>
        <taxon>Gymnophiona</taxon>
        <taxon>Geotrypetes</taxon>
    </lineage>
</organism>
<evidence type="ECO:0000256" key="9">
    <source>
        <dbReference type="SAM" id="SignalP"/>
    </source>
</evidence>
<keyword evidence="11" id="KW-1185">Reference proteome</keyword>
<dbReference type="InterPro" id="IPR003532">
    <property type="entry name" value="Short_hematopoietin_rcpt_2_CS"/>
</dbReference>
<keyword evidence="7" id="KW-0325">Glycoprotein</keyword>
<accession>A0A6P8RI94</accession>
<dbReference type="GO" id="GO:0004896">
    <property type="term" value="F:cytokine receptor activity"/>
    <property type="evidence" value="ECO:0007669"/>
    <property type="project" value="InterPro"/>
</dbReference>
<dbReference type="AlphaFoldDB" id="A0A6P8RI94"/>
<keyword evidence="5 8" id="KW-0472">Membrane</keyword>
<protein>
    <submittedName>
        <fullName evidence="12 13">Interleukin-5 receptor subunit alpha-like</fullName>
    </submittedName>
</protein>
<keyword evidence="3 9" id="KW-0732">Signal</keyword>
<evidence type="ECO:0000256" key="7">
    <source>
        <dbReference type="ARBA" id="ARBA00023180"/>
    </source>
</evidence>
<evidence type="ECO:0000313" key="11">
    <source>
        <dbReference type="Proteomes" id="UP000515159"/>
    </source>
</evidence>
<dbReference type="OrthoDB" id="9835959at2759"/>
<dbReference type="PROSITE" id="PS01356">
    <property type="entry name" value="HEMATOPO_REC_S_F2"/>
    <property type="match status" value="1"/>
</dbReference>
<dbReference type="Pfam" id="PF09240">
    <property type="entry name" value="IL6Ra-bind"/>
    <property type="match status" value="1"/>
</dbReference>
<name>A0A6P8RI94_GEOSA</name>
<dbReference type="InterPro" id="IPR013783">
    <property type="entry name" value="Ig-like_fold"/>
</dbReference>
<evidence type="ECO:0000256" key="6">
    <source>
        <dbReference type="ARBA" id="ARBA00023170"/>
    </source>
</evidence>
<feature type="chain" id="PRO_5044654125" evidence="9">
    <location>
        <begin position="25"/>
        <end position="408"/>
    </location>
</feature>
<gene>
    <name evidence="12 13" type="primary">LOC117362562</name>
</gene>
<evidence type="ECO:0000256" key="3">
    <source>
        <dbReference type="ARBA" id="ARBA00022729"/>
    </source>
</evidence>
<dbReference type="SUPFAM" id="SSF49265">
    <property type="entry name" value="Fibronectin type III"/>
    <property type="match status" value="2"/>
</dbReference>
<evidence type="ECO:0000256" key="8">
    <source>
        <dbReference type="SAM" id="Phobius"/>
    </source>
</evidence>
<reference evidence="12 13" key="1">
    <citation type="submission" date="2025-04" db="UniProtKB">
        <authorList>
            <consortium name="RefSeq"/>
        </authorList>
    </citation>
    <scope>IDENTIFICATION</scope>
</reference>
<evidence type="ECO:0000259" key="10">
    <source>
        <dbReference type="PROSITE" id="PS50853"/>
    </source>
</evidence>